<organism evidence="1 2">
    <name type="scientific">Nostoc sphaeroides CCNUC1</name>
    <dbReference type="NCBI Taxonomy" id="2653204"/>
    <lineage>
        <taxon>Bacteria</taxon>
        <taxon>Bacillati</taxon>
        <taxon>Cyanobacteriota</taxon>
        <taxon>Cyanophyceae</taxon>
        <taxon>Nostocales</taxon>
        <taxon>Nostocaceae</taxon>
        <taxon>Nostoc</taxon>
    </lineage>
</organism>
<dbReference type="PANTHER" id="PTHR22939:SF129">
    <property type="entry name" value="SERINE PROTEASE HTRA2, MITOCHONDRIAL"/>
    <property type="match status" value="1"/>
</dbReference>
<dbReference type="EMBL" id="CP045227">
    <property type="protein sequence ID" value="QFS51128.1"/>
    <property type="molecule type" value="Genomic_DNA"/>
</dbReference>
<dbReference type="GO" id="GO:0008233">
    <property type="term" value="F:peptidase activity"/>
    <property type="evidence" value="ECO:0007669"/>
    <property type="project" value="UniProtKB-KW"/>
</dbReference>
<dbReference type="Proteomes" id="UP000326678">
    <property type="component" value="Chromosome Gxm2"/>
</dbReference>
<name>A0A5P8WEE2_9NOSO</name>
<keyword evidence="2" id="KW-1185">Reference proteome</keyword>
<reference evidence="1 2" key="1">
    <citation type="submission" date="2019-10" db="EMBL/GenBank/DDBJ databases">
        <title>Genomic and transcriptomic insights into the perfect genentic adaptation of a filamentous nitrogen-fixing cyanobacterium to rice fields.</title>
        <authorList>
            <person name="Chen Z."/>
        </authorList>
    </citation>
    <scope>NUCLEOTIDE SEQUENCE [LARGE SCALE GENOMIC DNA]</scope>
    <source>
        <strain evidence="1">CCNUC1</strain>
    </source>
</reference>
<dbReference type="InterPro" id="IPR043504">
    <property type="entry name" value="Peptidase_S1_PA_chymotrypsin"/>
</dbReference>
<dbReference type="SUPFAM" id="SSF50494">
    <property type="entry name" value="Trypsin-like serine proteases"/>
    <property type="match status" value="1"/>
</dbReference>
<proteinExistence type="predicted"/>
<evidence type="ECO:0000313" key="1">
    <source>
        <dbReference type="EMBL" id="QFS51128.1"/>
    </source>
</evidence>
<evidence type="ECO:0000313" key="2">
    <source>
        <dbReference type="Proteomes" id="UP000326678"/>
    </source>
</evidence>
<dbReference type="RefSeq" id="WP_194198838.1">
    <property type="nucleotide sequence ID" value="NZ_CP045227.1"/>
</dbReference>
<dbReference type="PANTHER" id="PTHR22939">
    <property type="entry name" value="SERINE PROTEASE FAMILY S1C HTRA-RELATED"/>
    <property type="match status" value="1"/>
</dbReference>
<dbReference type="AlphaFoldDB" id="A0A5P8WEE2"/>
<protein>
    <submittedName>
        <fullName evidence="1">Serine protease</fullName>
    </submittedName>
</protein>
<dbReference type="InterPro" id="IPR009003">
    <property type="entry name" value="Peptidase_S1_PA"/>
</dbReference>
<dbReference type="KEGG" id="nsh:GXM_08622"/>
<dbReference type="Pfam" id="PF13365">
    <property type="entry name" value="Trypsin_2"/>
    <property type="match status" value="1"/>
</dbReference>
<dbReference type="GO" id="GO:0006508">
    <property type="term" value="P:proteolysis"/>
    <property type="evidence" value="ECO:0007669"/>
    <property type="project" value="UniProtKB-KW"/>
</dbReference>
<accession>A0A5P8WEE2</accession>
<gene>
    <name evidence="1" type="ORF">GXM_08622</name>
</gene>
<keyword evidence="1" id="KW-0378">Hydrolase</keyword>
<sequence>MDRFFALIDEKHLIKKQASQLGIIAPPMHLRLVILFASMAGLLAIEAVNSSVLAQKTSPKKIHRELVVKQLQQYAKSITVKVISNDSWGSGVIIQRKGKVYLVLTNEHVLSRGKQHQIQVADGSIYSTNLLPAIGSKDDLGLMQFYSPTIVYPVAVLKQTSRLQVGNRVFAGGFPFDINLSNSGKFELTTGKISDLLKQPLIGGYQIGYSNNVKRGMSGGPLLDIQGEVVGINGMPKYPLLGNPYVFKDGSTVSEARWQDMSHLSWAIPISIFLHLL</sequence>
<dbReference type="Gene3D" id="2.40.10.10">
    <property type="entry name" value="Trypsin-like serine proteases"/>
    <property type="match status" value="2"/>
</dbReference>
<keyword evidence="1" id="KW-0645">Protease</keyword>